<feature type="chain" id="PRO_5024976976" description="Attacin C-terminal domain-containing protein" evidence="8">
    <location>
        <begin position="17"/>
        <end position="167"/>
    </location>
</feature>
<reference evidence="10 11" key="1">
    <citation type="submission" date="2019-01" db="EMBL/GenBank/DDBJ databases">
        <authorList>
            <person name="Sayadi A."/>
        </authorList>
    </citation>
    <scope>NUCLEOTIDE SEQUENCE [LARGE SCALE GENOMIC DNA]</scope>
</reference>
<keyword evidence="6" id="KW-0391">Immunity</keyword>
<dbReference type="Proteomes" id="UP000410492">
    <property type="component" value="Unassembled WGS sequence"/>
</dbReference>
<evidence type="ECO:0000256" key="2">
    <source>
        <dbReference type="ARBA" id="ARBA00007550"/>
    </source>
</evidence>
<sequence length="167" mass="18041">MKSIMIFGLCLVVVSGMPYEVAEDQEGQQYYMVPLSRARRSPQSQTSVGANERGIGLSHSGNILNNNGHRLDGSAYANKNYHSPGIKPDQFGGQLNYNHDPSRTSAYLGADHARGYGTDVRAGVQHDIYRTKNFNLGVGAGGQQHYGGPFGNSRPQFGGFIRGSGSF</sequence>
<proteinExistence type="inferred from homology"/>
<comment type="similarity">
    <text evidence="2">Belongs to the attacin/sarcotoxin-2 family.</text>
</comment>
<dbReference type="GO" id="GO:0042742">
    <property type="term" value="P:defense response to bacterium"/>
    <property type="evidence" value="ECO:0007669"/>
    <property type="project" value="UniProtKB-KW"/>
</dbReference>
<dbReference type="Pfam" id="PF03769">
    <property type="entry name" value="Attacin_C"/>
    <property type="match status" value="1"/>
</dbReference>
<dbReference type="EMBL" id="CAACVG010011179">
    <property type="protein sequence ID" value="VEN57530.1"/>
    <property type="molecule type" value="Genomic_DNA"/>
</dbReference>
<dbReference type="AlphaFoldDB" id="A0A653DBF5"/>
<organism evidence="10 11">
    <name type="scientific">Callosobruchus maculatus</name>
    <name type="common">Southern cowpea weevil</name>
    <name type="synonym">Pulse bruchid</name>
    <dbReference type="NCBI Taxonomy" id="64391"/>
    <lineage>
        <taxon>Eukaryota</taxon>
        <taxon>Metazoa</taxon>
        <taxon>Ecdysozoa</taxon>
        <taxon>Arthropoda</taxon>
        <taxon>Hexapoda</taxon>
        <taxon>Insecta</taxon>
        <taxon>Pterygota</taxon>
        <taxon>Neoptera</taxon>
        <taxon>Endopterygota</taxon>
        <taxon>Coleoptera</taxon>
        <taxon>Polyphaga</taxon>
        <taxon>Cucujiformia</taxon>
        <taxon>Chrysomeloidea</taxon>
        <taxon>Chrysomelidae</taxon>
        <taxon>Bruchinae</taxon>
        <taxon>Bruchini</taxon>
        <taxon>Callosobruchus</taxon>
    </lineage>
</organism>
<evidence type="ECO:0000313" key="10">
    <source>
        <dbReference type="EMBL" id="VEN57530.1"/>
    </source>
</evidence>
<feature type="signal peptide" evidence="8">
    <location>
        <begin position="1"/>
        <end position="16"/>
    </location>
</feature>
<evidence type="ECO:0000256" key="3">
    <source>
        <dbReference type="ARBA" id="ARBA00022525"/>
    </source>
</evidence>
<dbReference type="InterPro" id="IPR005521">
    <property type="entry name" value="Attacin_C"/>
</dbReference>
<gene>
    <name evidence="10" type="ORF">CALMAC_LOCUS16134</name>
</gene>
<evidence type="ECO:0000256" key="8">
    <source>
        <dbReference type="SAM" id="SignalP"/>
    </source>
</evidence>
<feature type="domain" description="Attacin C-terminal" evidence="9">
    <location>
        <begin position="56"/>
        <end position="164"/>
    </location>
</feature>
<dbReference type="OrthoDB" id="8117451at2759"/>
<evidence type="ECO:0000256" key="7">
    <source>
        <dbReference type="ARBA" id="ARBA00023022"/>
    </source>
</evidence>
<evidence type="ECO:0000259" key="9">
    <source>
        <dbReference type="Pfam" id="PF03769"/>
    </source>
</evidence>
<keyword evidence="4" id="KW-0929">Antimicrobial</keyword>
<keyword evidence="7" id="KW-0044">Antibiotic</keyword>
<keyword evidence="5" id="KW-0399">Innate immunity</keyword>
<dbReference type="GO" id="GO:0045087">
    <property type="term" value="P:innate immune response"/>
    <property type="evidence" value="ECO:0007669"/>
    <property type="project" value="UniProtKB-KW"/>
</dbReference>
<evidence type="ECO:0000256" key="4">
    <source>
        <dbReference type="ARBA" id="ARBA00022529"/>
    </source>
</evidence>
<dbReference type="GO" id="GO:0005576">
    <property type="term" value="C:extracellular region"/>
    <property type="evidence" value="ECO:0007669"/>
    <property type="project" value="UniProtKB-SubCell"/>
</dbReference>
<evidence type="ECO:0000256" key="6">
    <source>
        <dbReference type="ARBA" id="ARBA00022859"/>
    </source>
</evidence>
<evidence type="ECO:0000256" key="5">
    <source>
        <dbReference type="ARBA" id="ARBA00022588"/>
    </source>
</evidence>
<evidence type="ECO:0000313" key="11">
    <source>
        <dbReference type="Proteomes" id="UP000410492"/>
    </source>
</evidence>
<keyword evidence="3" id="KW-0964">Secreted</keyword>
<protein>
    <recommendedName>
        <fullName evidence="9">Attacin C-terminal domain-containing protein</fullName>
    </recommendedName>
</protein>
<evidence type="ECO:0000256" key="1">
    <source>
        <dbReference type="ARBA" id="ARBA00004613"/>
    </source>
</evidence>
<keyword evidence="8" id="KW-0732">Signal</keyword>
<accession>A0A653DBF5</accession>
<comment type="subcellular location">
    <subcellularLocation>
        <location evidence="1">Secreted</location>
    </subcellularLocation>
</comment>
<name>A0A653DBF5_CALMS</name>
<keyword evidence="11" id="KW-1185">Reference proteome</keyword>